<evidence type="ECO:0000256" key="4">
    <source>
        <dbReference type="ARBA" id="ARBA00022603"/>
    </source>
</evidence>
<evidence type="ECO:0000256" key="7">
    <source>
        <dbReference type="ARBA" id="ARBA00023244"/>
    </source>
</evidence>
<evidence type="ECO:0000313" key="12">
    <source>
        <dbReference type="Proteomes" id="UP001595692"/>
    </source>
</evidence>
<dbReference type="InterPro" id="IPR006366">
    <property type="entry name" value="CobA/CysG_C"/>
</dbReference>
<keyword evidence="6" id="KW-0949">S-adenosyl-L-methionine</keyword>
<proteinExistence type="inferred from homology"/>
<dbReference type="InterPro" id="IPR050161">
    <property type="entry name" value="Siro_Cobalamin_biosynth"/>
</dbReference>
<dbReference type="SUPFAM" id="SSF53790">
    <property type="entry name" value="Tetrapyrrole methylase"/>
    <property type="match status" value="1"/>
</dbReference>
<keyword evidence="7" id="KW-0627">Porphyrin biosynthesis</keyword>
<dbReference type="InterPro" id="IPR000878">
    <property type="entry name" value="4pyrrol_Mease"/>
</dbReference>
<comment type="caution">
    <text evidence="11">The sequence shown here is derived from an EMBL/GenBank/DDBJ whole genome shotgun (WGS) entry which is preliminary data.</text>
</comment>
<evidence type="ECO:0000256" key="1">
    <source>
        <dbReference type="ARBA" id="ARBA00004953"/>
    </source>
</evidence>
<dbReference type="PROSITE" id="PS00840">
    <property type="entry name" value="SUMT_2"/>
    <property type="match status" value="1"/>
</dbReference>
<gene>
    <name evidence="11" type="primary">cobA</name>
    <name evidence="11" type="ORF">ACFOSS_10695</name>
</gene>
<dbReference type="EC" id="2.1.1.107" evidence="3"/>
<keyword evidence="4 9" id="KW-0489">Methyltransferase</keyword>
<dbReference type="EMBL" id="JBHSAF010000014">
    <property type="protein sequence ID" value="MFC3913932.1"/>
    <property type="molecule type" value="Genomic_DNA"/>
</dbReference>
<keyword evidence="12" id="KW-1185">Reference proteome</keyword>
<feature type="domain" description="Tetrapyrrole methylase" evidence="10">
    <location>
        <begin position="8"/>
        <end position="222"/>
    </location>
</feature>
<dbReference type="NCBIfam" id="TIGR01469">
    <property type="entry name" value="cobA_cysG_Cterm"/>
    <property type="match status" value="1"/>
</dbReference>
<evidence type="ECO:0000256" key="6">
    <source>
        <dbReference type="ARBA" id="ARBA00022691"/>
    </source>
</evidence>
<dbReference type="InterPro" id="IPR035996">
    <property type="entry name" value="4pyrrol_Methylase_sf"/>
</dbReference>
<evidence type="ECO:0000256" key="3">
    <source>
        <dbReference type="ARBA" id="ARBA00012162"/>
    </source>
</evidence>
<organism evidence="11 12">
    <name type="scientific">Pseudaeromonas sharmana</name>
    <dbReference type="NCBI Taxonomy" id="328412"/>
    <lineage>
        <taxon>Bacteria</taxon>
        <taxon>Pseudomonadati</taxon>
        <taxon>Pseudomonadota</taxon>
        <taxon>Gammaproteobacteria</taxon>
        <taxon>Aeromonadales</taxon>
        <taxon>Aeromonadaceae</taxon>
        <taxon>Pseudaeromonas</taxon>
    </lineage>
</organism>
<protein>
    <recommendedName>
        <fullName evidence="3">uroporphyrinogen-III C-methyltransferase</fullName>
        <ecNumber evidence="3">2.1.1.107</ecNumber>
    </recommendedName>
</protein>
<dbReference type="InterPro" id="IPR014777">
    <property type="entry name" value="4pyrrole_Mease_sub1"/>
</dbReference>
<evidence type="ECO:0000256" key="5">
    <source>
        <dbReference type="ARBA" id="ARBA00022679"/>
    </source>
</evidence>
<dbReference type="Gene3D" id="3.30.950.10">
    <property type="entry name" value="Methyltransferase, Cobalt-precorrin-4 Transmethylase, Domain 2"/>
    <property type="match status" value="1"/>
</dbReference>
<dbReference type="CDD" id="cd11642">
    <property type="entry name" value="SUMT"/>
    <property type="match status" value="1"/>
</dbReference>
<dbReference type="GO" id="GO:0032259">
    <property type="term" value="P:methylation"/>
    <property type="evidence" value="ECO:0007669"/>
    <property type="project" value="UniProtKB-KW"/>
</dbReference>
<dbReference type="PANTHER" id="PTHR45790:SF3">
    <property type="entry name" value="S-ADENOSYL-L-METHIONINE-DEPENDENT UROPORPHYRINOGEN III METHYLTRANSFERASE, CHLOROPLASTIC"/>
    <property type="match status" value="1"/>
</dbReference>
<sequence length="261" mass="27917">MATSHGNVTLVGAGPGDVDLLTVKALRLIQQAGVVVYDRLVGAEILALIPAQAERHDVGKRCGEPSFSQQQINELLLTLARQGKRVIRLKGGDPYVFGRGGEEALFLRQHDIPFSVVPGITAALGCAASCDIPLTHRGIARSVTLITGHLQAGADKQSRPFLGWSQLLGEGHTLVFYMGLEQAATIRHGLLGYGHLASMPVALIVAGTTPRQQVFTTTLGELEQQAERLKGATPVLIMIGEVVRLREQLNQAAAQLWSQVA</sequence>
<name>A0ABV8CP23_9GAMM</name>
<dbReference type="PROSITE" id="PS00839">
    <property type="entry name" value="SUMT_1"/>
    <property type="match status" value="1"/>
</dbReference>
<comment type="pathway">
    <text evidence="1">Cofactor biosynthesis; adenosylcobalamin biosynthesis.</text>
</comment>
<evidence type="ECO:0000256" key="8">
    <source>
        <dbReference type="ARBA" id="ARBA00025705"/>
    </source>
</evidence>
<evidence type="ECO:0000313" key="11">
    <source>
        <dbReference type="EMBL" id="MFC3913932.1"/>
    </source>
</evidence>
<accession>A0ABV8CP23</accession>
<reference evidence="12" key="1">
    <citation type="journal article" date="2019" name="Int. J. Syst. Evol. Microbiol.">
        <title>The Global Catalogue of Microorganisms (GCM) 10K type strain sequencing project: providing services to taxonomists for standard genome sequencing and annotation.</title>
        <authorList>
            <consortium name="The Broad Institute Genomics Platform"/>
            <consortium name="The Broad Institute Genome Sequencing Center for Infectious Disease"/>
            <person name="Wu L."/>
            <person name="Ma J."/>
        </authorList>
    </citation>
    <scope>NUCLEOTIDE SEQUENCE [LARGE SCALE GENOMIC DNA]</scope>
    <source>
        <strain evidence="12">CCUG 54939</strain>
    </source>
</reference>
<dbReference type="Proteomes" id="UP001595692">
    <property type="component" value="Unassembled WGS sequence"/>
</dbReference>
<dbReference type="InterPro" id="IPR014776">
    <property type="entry name" value="4pyrrole_Mease_sub2"/>
</dbReference>
<dbReference type="NCBIfam" id="NF004790">
    <property type="entry name" value="PRK06136.1"/>
    <property type="match status" value="1"/>
</dbReference>
<dbReference type="Gene3D" id="3.40.1010.10">
    <property type="entry name" value="Cobalt-precorrin-4 Transmethylase, Domain 1"/>
    <property type="match status" value="1"/>
</dbReference>
<evidence type="ECO:0000259" key="10">
    <source>
        <dbReference type="Pfam" id="PF00590"/>
    </source>
</evidence>
<dbReference type="PANTHER" id="PTHR45790">
    <property type="entry name" value="SIROHEME SYNTHASE-RELATED"/>
    <property type="match status" value="1"/>
</dbReference>
<dbReference type="InterPro" id="IPR003043">
    <property type="entry name" value="Uropor_MeTrfase_CS"/>
</dbReference>
<evidence type="ECO:0000256" key="9">
    <source>
        <dbReference type="RuleBase" id="RU003960"/>
    </source>
</evidence>
<comment type="similarity">
    <text evidence="2 9">Belongs to the precorrin methyltransferase family.</text>
</comment>
<keyword evidence="5 9" id="KW-0808">Transferase</keyword>
<dbReference type="GO" id="GO:0004851">
    <property type="term" value="F:uroporphyrin-III C-methyltransferase activity"/>
    <property type="evidence" value="ECO:0007669"/>
    <property type="project" value="UniProtKB-EC"/>
</dbReference>
<evidence type="ECO:0000256" key="2">
    <source>
        <dbReference type="ARBA" id="ARBA00005879"/>
    </source>
</evidence>
<dbReference type="Pfam" id="PF00590">
    <property type="entry name" value="TP_methylase"/>
    <property type="match status" value="1"/>
</dbReference>
<comment type="pathway">
    <text evidence="8">Porphyrin-containing compound metabolism; siroheme biosynthesis; precorrin-2 from uroporphyrinogen III: step 1/1.</text>
</comment>
<dbReference type="RefSeq" id="WP_377152345.1">
    <property type="nucleotide sequence ID" value="NZ_JBHSAF010000014.1"/>
</dbReference>